<feature type="domain" description="Acyl-coenzyme A oxidase N-terminal" evidence="16">
    <location>
        <begin position="11"/>
        <end position="133"/>
    </location>
</feature>
<dbReference type="PIRSF" id="PIRSF000168">
    <property type="entry name" value="Acyl-CoA_oxidase"/>
    <property type="match status" value="1"/>
</dbReference>
<dbReference type="GO" id="GO:0071949">
    <property type="term" value="F:FAD binding"/>
    <property type="evidence" value="ECO:0007669"/>
    <property type="project" value="InterPro"/>
</dbReference>
<dbReference type="EMBL" id="MCGT01000019">
    <property type="protein sequence ID" value="ORX51908.1"/>
    <property type="molecule type" value="Genomic_DNA"/>
</dbReference>
<organism evidence="18 19">
    <name type="scientific">Hesseltinella vesiculosa</name>
    <dbReference type="NCBI Taxonomy" id="101127"/>
    <lineage>
        <taxon>Eukaryota</taxon>
        <taxon>Fungi</taxon>
        <taxon>Fungi incertae sedis</taxon>
        <taxon>Mucoromycota</taxon>
        <taxon>Mucoromycotina</taxon>
        <taxon>Mucoromycetes</taxon>
        <taxon>Mucorales</taxon>
        <taxon>Cunninghamellaceae</taxon>
        <taxon>Hesseltinella</taxon>
    </lineage>
</organism>
<evidence type="ECO:0000256" key="12">
    <source>
        <dbReference type="PIRNR" id="PIRNR000168"/>
    </source>
</evidence>
<evidence type="ECO:0000259" key="15">
    <source>
        <dbReference type="Pfam" id="PF02770"/>
    </source>
</evidence>
<evidence type="ECO:0000256" key="1">
    <source>
        <dbReference type="ARBA" id="ARBA00001201"/>
    </source>
</evidence>
<keyword evidence="9" id="KW-0560">Oxidoreductase</keyword>
<dbReference type="SUPFAM" id="SSF56645">
    <property type="entry name" value="Acyl-CoA dehydrogenase NM domain-like"/>
    <property type="match status" value="1"/>
</dbReference>
<dbReference type="GO" id="GO:0055088">
    <property type="term" value="P:lipid homeostasis"/>
    <property type="evidence" value="ECO:0007669"/>
    <property type="project" value="TreeGrafter"/>
</dbReference>
<dbReference type="PANTHER" id="PTHR10909">
    <property type="entry name" value="ELECTRON TRANSPORT OXIDOREDUCTASE"/>
    <property type="match status" value="1"/>
</dbReference>
<dbReference type="Pfam" id="PF22924">
    <property type="entry name" value="ACOX_C_alpha1"/>
    <property type="match status" value="1"/>
</dbReference>
<comment type="similarity">
    <text evidence="5 12">Belongs to the acyl-CoA oxidase family.</text>
</comment>
<evidence type="ECO:0000313" key="19">
    <source>
        <dbReference type="Proteomes" id="UP000242146"/>
    </source>
</evidence>
<dbReference type="GO" id="GO:0003997">
    <property type="term" value="F:acyl-CoA oxidase activity"/>
    <property type="evidence" value="ECO:0007669"/>
    <property type="project" value="UniProtKB-EC"/>
</dbReference>
<comment type="caution">
    <text evidence="18">The sequence shown here is derived from an EMBL/GenBank/DDBJ whole genome shotgun (WGS) entry which is preliminary data.</text>
</comment>
<dbReference type="PANTHER" id="PTHR10909:SF250">
    <property type="entry name" value="PEROXISOMAL ACYL-COENZYME A OXIDASE 1"/>
    <property type="match status" value="1"/>
</dbReference>
<gene>
    <name evidence="18" type="ORF">DM01DRAFT_321139</name>
</gene>
<dbReference type="Gene3D" id="1.10.540.10">
    <property type="entry name" value="Acyl-CoA dehydrogenase/oxidase, N-terminal domain"/>
    <property type="match status" value="1"/>
</dbReference>
<reference evidence="18 19" key="1">
    <citation type="submission" date="2016-07" db="EMBL/GenBank/DDBJ databases">
        <title>Pervasive Adenine N6-methylation of Active Genes in Fungi.</title>
        <authorList>
            <consortium name="DOE Joint Genome Institute"/>
            <person name="Mondo S.J."/>
            <person name="Dannebaum R.O."/>
            <person name="Kuo R.C."/>
            <person name="Labutti K."/>
            <person name="Haridas S."/>
            <person name="Kuo A."/>
            <person name="Salamov A."/>
            <person name="Ahrendt S.R."/>
            <person name="Lipzen A."/>
            <person name="Sullivan W."/>
            <person name="Andreopoulos W.B."/>
            <person name="Clum A."/>
            <person name="Lindquist E."/>
            <person name="Daum C."/>
            <person name="Ramamoorthy G.K."/>
            <person name="Gryganskyi A."/>
            <person name="Culley D."/>
            <person name="Magnuson J.K."/>
            <person name="James T.Y."/>
            <person name="O'Malley M.A."/>
            <person name="Stajich J.E."/>
            <person name="Spatafora J.W."/>
            <person name="Visel A."/>
            <person name="Grigoriev I.V."/>
        </authorList>
    </citation>
    <scope>NUCLEOTIDE SEQUENCE [LARGE SCALE GENOMIC DNA]</scope>
    <source>
        <strain evidence="18 19">NRRL 3301</strain>
    </source>
</reference>
<feature type="binding site" evidence="13">
    <location>
        <position position="139"/>
    </location>
    <ligand>
        <name>FAD</name>
        <dbReference type="ChEBI" id="CHEBI:57692"/>
    </ligand>
</feature>
<keyword evidence="8" id="KW-0276">Fatty acid metabolism</keyword>
<proteinExistence type="inferred from homology"/>
<evidence type="ECO:0000256" key="11">
    <source>
        <dbReference type="ARBA" id="ARBA00023140"/>
    </source>
</evidence>
<feature type="domain" description="Acyl-CoA oxidase C-alpha1" evidence="17">
    <location>
        <begin position="275"/>
        <end position="433"/>
    </location>
</feature>
<dbReference type="GO" id="GO:0005504">
    <property type="term" value="F:fatty acid binding"/>
    <property type="evidence" value="ECO:0007669"/>
    <property type="project" value="TreeGrafter"/>
</dbReference>
<dbReference type="InterPro" id="IPR009100">
    <property type="entry name" value="AcylCoA_DH/oxidase_NM_dom_sf"/>
</dbReference>
<dbReference type="STRING" id="101127.A0A1X2GEB2"/>
<dbReference type="Pfam" id="PF02770">
    <property type="entry name" value="Acyl-CoA_dh_M"/>
    <property type="match status" value="1"/>
</dbReference>
<evidence type="ECO:0000256" key="7">
    <source>
        <dbReference type="ARBA" id="ARBA00022827"/>
    </source>
</evidence>
<evidence type="ECO:0000256" key="6">
    <source>
        <dbReference type="ARBA" id="ARBA00022630"/>
    </source>
</evidence>
<feature type="binding site" evidence="13">
    <location>
        <position position="178"/>
    </location>
    <ligand>
        <name>FAD</name>
        <dbReference type="ChEBI" id="CHEBI:57692"/>
    </ligand>
</feature>
<keyword evidence="10" id="KW-0443">Lipid metabolism</keyword>
<dbReference type="Gene3D" id="2.40.110.10">
    <property type="entry name" value="Butyryl-CoA Dehydrogenase, subunit A, domain 2"/>
    <property type="match status" value="1"/>
</dbReference>
<dbReference type="AlphaFoldDB" id="A0A1X2GEB2"/>
<feature type="domain" description="Acyl-CoA oxidase C-terminal" evidence="14">
    <location>
        <begin position="485"/>
        <end position="657"/>
    </location>
</feature>
<dbReference type="Gene3D" id="1.20.140.10">
    <property type="entry name" value="Butyryl-CoA Dehydrogenase, subunit A, domain 3"/>
    <property type="match status" value="2"/>
</dbReference>
<accession>A0A1X2GEB2</accession>
<evidence type="ECO:0000256" key="4">
    <source>
        <dbReference type="ARBA" id="ARBA00004846"/>
    </source>
</evidence>
<dbReference type="Pfam" id="PF14749">
    <property type="entry name" value="Acyl-CoA_ox_N"/>
    <property type="match status" value="1"/>
</dbReference>
<evidence type="ECO:0000256" key="10">
    <source>
        <dbReference type="ARBA" id="ARBA00023098"/>
    </source>
</evidence>
<comment type="pathway">
    <text evidence="4">Lipid metabolism; peroxisomal fatty acid beta-oxidation.</text>
</comment>
<evidence type="ECO:0000256" key="2">
    <source>
        <dbReference type="ARBA" id="ARBA00001974"/>
    </source>
</evidence>
<keyword evidence="6 12" id="KW-0285">Flavoprotein</keyword>
<comment type="subcellular location">
    <subcellularLocation>
        <location evidence="3">Peroxisome</location>
    </subcellularLocation>
</comment>
<dbReference type="GO" id="GO:0005777">
    <property type="term" value="C:peroxisome"/>
    <property type="evidence" value="ECO:0007669"/>
    <property type="project" value="UniProtKB-SubCell"/>
</dbReference>
<dbReference type="InterPro" id="IPR029320">
    <property type="entry name" value="Acyl-CoA_ox_N"/>
</dbReference>
<keyword evidence="19" id="KW-1185">Reference proteome</keyword>
<feature type="domain" description="Acyl-CoA oxidase/dehydrogenase middle" evidence="15">
    <location>
        <begin position="135"/>
        <end position="244"/>
    </location>
</feature>
<evidence type="ECO:0000256" key="13">
    <source>
        <dbReference type="PIRSR" id="PIRSR000168-2"/>
    </source>
</evidence>
<evidence type="ECO:0000259" key="14">
    <source>
        <dbReference type="Pfam" id="PF01756"/>
    </source>
</evidence>
<keyword evidence="7 12" id="KW-0274">FAD</keyword>
<dbReference type="Pfam" id="PF01756">
    <property type="entry name" value="ACOX"/>
    <property type="match status" value="1"/>
</dbReference>
<dbReference type="Proteomes" id="UP000242146">
    <property type="component" value="Unassembled WGS sequence"/>
</dbReference>
<evidence type="ECO:0000259" key="17">
    <source>
        <dbReference type="Pfam" id="PF22924"/>
    </source>
</evidence>
<dbReference type="InterPro" id="IPR012258">
    <property type="entry name" value="Acyl-CoA_oxidase"/>
</dbReference>
<dbReference type="InterPro" id="IPR055060">
    <property type="entry name" value="ACOX_C_alpha1"/>
</dbReference>
<evidence type="ECO:0000313" key="18">
    <source>
        <dbReference type="EMBL" id="ORX51908.1"/>
    </source>
</evidence>
<comment type="catalytic activity">
    <reaction evidence="1">
        <text>a 2,3-saturated acyl-CoA + O2 = a (2E)-enoyl-CoA + H2O2</text>
        <dbReference type="Rhea" id="RHEA:38959"/>
        <dbReference type="ChEBI" id="CHEBI:15379"/>
        <dbReference type="ChEBI" id="CHEBI:16240"/>
        <dbReference type="ChEBI" id="CHEBI:58856"/>
        <dbReference type="ChEBI" id="CHEBI:65111"/>
        <dbReference type="EC" id="1.3.3.6"/>
    </reaction>
</comment>
<evidence type="ECO:0000256" key="5">
    <source>
        <dbReference type="ARBA" id="ARBA00006288"/>
    </source>
</evidence>
<evidence type="ECO:0000256" key="8">
    <source>
        <dbReference type="ARBA" id="ARBA00022832"/>
    </source>
</evidence>
<dbReference type="InterPro" id="IPR002655">
    <property type="entry name" value="Acyl-CoA_oxidase_C"/>
</dbReference>
<dbReference type="InterPro" id="IPR037069">
    <property type="entry name" value="AcylCoA_DH/ox_N_sf"/>
</dbReference>
<dbReference type="OrthoDB" id="538336at2759"/>
<keyword evidence="11" id="KW-0576">Peroxisome</keyword>
<name>A0A1X2GEB2_9FUNG</name>
<dbReference type="FunFam" id="2.40.110.10:FF:000003">
    <property type="entry name" value="Acyl-coenzyme A oxidase"/>
    <property type="match status" value="1"/>
</dbReference>
<protein>
    <recommendedName>
        <fullName evidence="12">Acyl-coenzyme A oxidase</fullName>
    </recommendedName>
</protein>
<evidence type="ECO:0000259" key="16">
    <source>
        <dbReference type="Pfam" id="PF14749"/>
    </source>
</evidence>
<evidence type="ECO:0000256" key="3">
    <source>
        <dbReference type="ARBA" id="ARBA00004275"/>
    </source>
</evidence>
<comment type="cofactor">
    <cofactor evidence="2">
        <name>FAD</name>
        <dbReference type="ChEBI" id="CHEBI:57692"/>
    </cofactor>
</comment>
<dbReference type="InterPro" id="IPR036250">
    <property type="entry name" value="AcylCo_DH-like_C"/>
</dbReference>
<dbReference type="GO" id="GO:0033540">
    <property type="term" value="P:fatty acid beta-oxidation using acyl-CoA oxidase"/>
    <property type="evidence" value="ECO:0007669"/>
    <property type="project" value="UniProtKB-UniPathway"/>
</dbReference>
<evidence type="ECO:0000256" key="9">
    <source>
        <dbReference type="ARBA" id="ARBA00023002"/>
    </source>
</evidence>
<sequence length="660" mass="74582">MTRERQAADFNIEEVAKFWAGGQDKLALKRKAYALIQTDPELVVQPPRNFLELSREEMREFTMGQVCRMAEVTRQLEDKTLASEVLRAVDIYSESFSMRIGVHTLLFRNVVSMLGNDDQKKHWMPLVDDMRIIGCFAMTELGHSSALRGLETTATYDMEADEFIIESPTITSSKWWIGMAGHTATHTVVIAQTTVQGKHCGLNWFIVQLRDLKTGELMPNVMAGDVGSKVGHQGVDNGWIQFRKTRVPRSQMLSKWVQLERNGTFHPAPNPAVMYGTLIPERIGLVVTMIQMVSQSVTIATRYGVVRRQGHKNQQIMDYQSHYTQLLPAVSFMYMVKASFETLDDQFAVLTSGGNMDEATYLNHMGDLHALSAALKSMVGWHCSDILETCRRSMGGHAYSAYNAIGHTLGDWGVFTTGGGDHYPLLQQTARVLRLRLVQQLDRGISPKFKFKSSAHFIQHAKKYLAVSQWDVDPAHLQDCLKDFSILTQALHIIIIKRLHTIEQAVKKGASEDDMLMDSVRVAELFAALFLFEDNAERFGRTKPHTLEASAASILHRLTGLWGLYVLIKYADQGIREHFLHANHVNAADQLYKKLCKDLRYQLIGLTDGFDYPDFLLKSPLGKHNGDIYTAYFETVLQAPNVVGVPAYFERYIKPLTDRS</sequence>
<dbReference type="InterPro" id="IPR046373">
    <property type="entry name" value="Acyl-CoA_Oxase/DH_mid-dom_sf"/>
</dbReference>
<dbReference type="SUPFAM" id="SSF47203">
    <property type="entry name" value="Acyl-CoA dehydrogenase C-terminal domain-like"/>
    <property type="match status" value="2"/>
</dbReference>
<dbReference type="InterPro" id="IPR006091">
    <property type="entry name" value="Acyl-CoA_Oxase/DH_mid-dom"/>
</dbReference>
<dbReference type="UniPathway" id="UPA00661"/>